<evidence type="ECO:0000259" key="6">
    <source>
        <dbReference type="PROSITE" id="PS50865"/>
    </source>
</evidence>
<keyword evidence="8" id="KW-1185">Reference proteome</keyword>
<evidence type="ECO:0000256" key="4">
    <source>
        <dbReference type="PROSITE-ProRule" id="PRU00134"/>
    </source>
</evidence>
<dbReference type="InterPro" id="IPR053010">
    <property type="entry name" value="SET_SmydA-8"/>
</dbReference>
<feature type="domain" description="MYND-type" evidence="6">
    <location>
        <begin position="21"/>
        <end position="57"/>
    </location>
</feature>
<dbReference type="GO" id="GO:0008270">
    <property type="term" value="F:zinc ion binding"/>
    <property type="evidence" value="ECO:0007669"/>
    <property type="project" value="UniProtKB-KW"/>
</dbReference>
<organism evidence="7 8">
    <name type="scientific">Ignelater luminosus</name>
    <name type="common">Cucubano</name>
    <name type="synonym">Pyrophorus luminosus</name>
    <dbReference type="NCBI Taxonomy" id="2038154"/>
    <lineage>
        <taxon>Eukaryota</taxon>
        <taxon>Metazoa</taxon>
        <taxon>Ecdysozoa</taxon>
        <taxon>Arthropoda</taxon>
        <taxon>Hexapoda</taxon>
        <taxon>Insecta</taxon>
        <taxon>Pterygota</taxon>
        <taxon>Neoptera</taxon>
        <taxon>Endopterygota</taxon>
        <taxon>Coleoptera</taxon>
        <taxon>Polyphaga</taxon>
        <taxon>Elateriformia</taxon>
        <taxon>Elateroidea</taxon>
        <taxon>Elateridae</taxon>
        <taxon>Agrypninae</taxon>
        <taxon>Pyrophorini</taxon>
        <taxon>Ignelater</taxon>
    </lineage>
</organism>
<dbReference type="PANTHER" id="PTHR46455:SF2">
    <property type="entry name" value="AT24727P"/>
    <property type="match status" value="1"/>
</dbReference>
<dbReference type="GO" id="GO:0008757">
    <property type="term" value="F:S-adenosylmethionine-dependent methyltransferase activity"/>
    <property type="evidence" value="ECO:0007669"/>
    <property type="project" value="UniProtKB-ARBA"/>
</dbReference>
<dbReference type="Pfam" id="PF01753">
    <property type="entry name" value="zf-MYND"/>
    <property type="match status" value="1"/>
</dbReference>
<accession>A0A8K0DFF2</accession>
<evidence type="ECO:0000256" key="3">
    <source>
        <dbReference type="ARBA" id="ARBA00022833"/>
    </source>
</evidence>
<evidence type="ECO:0000313" key="7">
    <source>
        <dbReference type="EMBL" id="KAF2903161.1"/>
    </source>
</evidence>
<dbReference type="InterPro" id="IPR001214">
    <property type="entry name" value="SET_dom"/>
</dbReference>
<keyword evidence="3" id="KW-0862">Zinc</keyword>
<dbReference type="Proteomes" id="UP000801492">
    <property type="component" value="Unassembled WGS sequence"/>
</dbReference>
<dbReference type="PANTHER" id="PTHR46455">
    <property type="entry name" value="SET AND MYND DOMAIN CONTAINING, ARTHROPOD-SPECIFIC, MEMBER 4, ISOFORM A"/>
    <property type="match status" value="1"/>
</dbReference>
<keyword evidence="2 4" id="KW-0863">Zinc-finger</keyword>
<dbReference type="InterPro" id="IPR046341">
    <property type="entry name" value="SET_dom_sf"/>
</dbReference>
<keyword evidence="1" id="KW-0479">Metal-binding</keyword>
<dbReference type="Gene3D" id="6.10.140.2220">
    <property type="match status" value="2"/>
</dbReference>
<comment type="caution">
    <text evidence="7">The sequence shown here is derived from an EMBL/GenBank/DDBJ whole genome shotgun (WGS) entry which is preliminary data.</text>
</comment>
<dbReference type="SUPFAM" id="SSF144232">
    <property type="entry name" value="HIT/MYND zinc finger-like"/>
    <property type="match status" value="1"/>
</dbReference>
<dbReference type="InterPro" id="IPR002893">
    <property type="entry name" value="Znf_MYND"/>
</dbReference>
<dbReference type="Gene3D" id="1.10.220.160">
    <property type="match status" value="1"/>
</dbReference>
<dbReference type="PROSITE" id="PS50280">
    <property type="entry name" value="SET"/>
    <property type="match status" value="1"/>
</dbReference>
<dbReference type="OrthoDB" id="3174329at2759"/>
<sequence>MSESESESVSHESTSSSGMVCAECQQPAELKCSACKLVAYCCKEHQKQHWKTHKSLCRPFEIQTSPELGRHLVATRDIAPGDLVLCENPLVYGPRPHIVEQGPVPCIGCFRLIIAEQSPRCDGCGWPVCHTACEGLKDPNNHGLECLILGLRTEGTINSFHDFYRQDTLMALRCLLLQKKGPKKWEQLLEMQSHIEQRGPNTEIYKLIEERIIKYFNENFFDRLHDMERRADQILIQEIEPELIQQICGIIDVNALEINQDGELSALYPTAYLLEHSCICNTYHIFEDATQNFKISVRAAVPIKKGEHISTMYTHALWGTQARREHLRETKYFNCQCRRCKDPTELGTYLSALRCIGVDDAPCGGIQLPIDPCDDKTEWACNKCEVKLSNDEVAFLVNKIGEEVDFVQLSDPTVKEMRELLDKILTFLHPHHYHVYSVKHSLVQLYGYQHGYLPNQISDELLIKKADMCRELIEITKTIDPGNARLPLYLGVVLHELFLANAFYVKRKWHVENKKDLVLLVDEATKSLAEAKAVLKTESSPAGQKLRSLLASSNKELRNWMDRYKDELETIRKEMGESSTS</sequence>
<protein>
    <recommendedName>
        <fullName evidence="9">Protein msta</fullName>
    </recommendedName>
</protein>
<reference evidence="7" key="1">
    <citation type="submission" date="2019-08" db="EMBL/GenBank/DDBJ databases">
        <title>The genome of the North American firefly Photinus pyralis.</title>
        <authorList>
            <consortium name="Photinus pyralis genome working group"/>
            <person name="Fallon T.R."/>
            <person name="Sander Lower S.E."/>
            <person name="Weng J.-K."/>
        </authorList>
    </citation>
    <scope>NUCLEOTIDE SEQUENCE</scope>
    <source>
        <strain evidence="7">TRF0915ILg1</strain>
        <tissue evidence="7">Whole body</tissue>
    </source>
</reference>
<evidence type="ECO:0000313" key="8">
    <source>
        <dbReference type="Proteomes" id="UP000801492"/>
    </source>
</evidence>
<dbReference type="EMBL" id="VTPC01001092">
    <property type="protein sequence ID" value="KAF2903161.1"/>
    <property type="molecule type" value="Genomic_DNA"/>
</dbReference>
<dbReference type="Gene3D" id="2.170.270.10">
    <property type="entry name" value="SET domain"/>
    <property type="match status" value="1"/>
</dbReference>
<evidence type="ECO:0000256" key="1">
    <source>
        <dbReference type="ARBA" id="ARBA00022723"/>
    </source>
</evidence>
<dbReference type="GO" id="GO:0008276">
    <property type="term" value="F:protein methyltransferase activity"/>
    <property type="evidence" value="ECO:0007669"/>
    <property type="project" value="UniProtKB-ARBA"/>
</dbReference>
<dbReference type="AlphaFoldDB" id="A0A8K0DFF2"/>
<dbReference type="PROSITE" id="PS50865">
    <property type="entry name" value="ZF_MYND_2"/>
    <property type="match status" value="1"/>
</dbReference>
<dbReference type="CDD" id="cd20071">
    <property type="entry name" value="SET_SMYD"/>
    <property type="match status" value="1"/>
</dbReference>
<dbReference type="SUPFAM" id="SSF82199">
    <property type="entry name" value="SET domain"/>
    <property type="match status" value="1"/>
</dbReference>
<dbReference type="Pfam" id="PF00856">
    <property type="entry name" value="SET"/>
    <property type="match status" value="1"/>
</dbReference>
<evidence type="ECO:0000259" key="5">
    <source>
        <dbReference type="PROSITE" id="PS50280"/>
    </source>
</evidence>
<evidence type="ECO:0000256" key="2">
    <source>
        <dbReference type="ARBA" id="ARBA00022771"/>
    </source>
</evidence>
<name>A0A8K0DFF2_IGNLU</name>
<dbReference type="GO" id="GO:0008170">
    <property type="term" value="F:N-methyltransferase activity"/>
    <property type="evidence" value="ECO:0007669"/>
    <property type="project" value="UniProtKB-ARBA"/>
</dbReference>
<proteinExistence type="predicted"/>
<dbReference type="PROSITE" id="PS01360">
    <property type="entry name" value="ZF_MYND_1"/>
    <property type="match status" value="1"/>
</dbReference>
<feature type="domain" description="SET" evidence="5">
    <location>
        <begin position="58"/>
        <end position="314"/>
    </location>
</feature>
<gene>
    <name evidence="7" type="ORF">ILUMI_03019</name>
</gene>
<evidence type="ECO:0008006" key="9">
    <source>
        <dbReference type="Google" id="ProtNLM"/>
    </source>
</evidence>